<comment type="caution">
    <text evidence="7">The sequence shown here is derived from an EMBL/GenBank/DDBJ whole genome shotgun (WGS) entry which is preliminary data.</text>
</comment>
<reference evidence="6" key="2">
    <citation type="submission" date="2023-02" db="EMBL/GenBank/DDBJ databases">
        <title>A novel hydrolase synthesized by Rhodococcus erythropolis HQ is responsible for the detoxification of Zearalenone.</title>
        <authorList>
            <person name="Hu J."/>
            <person name="Xu J."/>
        </authorList>
    </citation>
    <scope>NUCLEOTIDE SEQUENCE</scope>
    <source>
        <strain evidence="6">HQ</strain>
    </source>
</reference>
<protein>
    <submittedName>
        <fullName evidence="6">ScbR family autoregulator-binding transcription factor</fullName>
    </submittedName>
    <submittedName>
        <fullName evidence="7">TetR/AcrR family transcriptional regulator</fullName>
    </submittedName>
</protein>
<dbReference type="EMBL" id="NOVD01000015">
    <property type="protein sequence ID" value="PCK25588.1"/>
    <property type="molecule type" value="Genomic_DNA"/>
</dbReference>
<dbReference type="Proteomes" id="UP000230886">
    <property type="component" value="Unassembled WGS sequence"/>
</dbReference>
<dbReference type="InterPro" id="IPR001647">
    <property type="entry name" value="HTH_TetR"/>
</dbReference>
<evidence type="ECO:0000313" key="7">
    <source>
        <dbReference type="EMBL" id="PCK25588.1"/>
    </source>
</evidence>
<dbReference type="NCBIfam" id="NF041196">
    <property type="entry name" value="ScbR_bind_reg"/>
    <property type="match status" value="1"/>
</dbReference>
<reference evidence="7 8" key="1">
    <citation type="submission" date="2017-07" db="EMBL/GenBank/DDBJ databases">
        <title>Draft sequence of Rhodococcus enclensis 23b-28.</title>
        <authorList>
            <person name="Besaury L."/>
            <person name="Sancelme M."/>
            <person name="Amato P."/>
            <person name="Lallement A."/>
            <person name="Delort A.-M."/>
        </authorList>
    </citation>
    <scope>NUCLEOTIDE SEQUENCE [LARGE SCALE GENOMIC DNA]</scope>
    <source>
        <strain evidence="7 8">23b-28</strain>
    </source>
</reference>
<gene>
    <name evidence="7" type="ORF">CHR55_20000</name>
    <name evidence="6" type="ORF">PXH69_06620</name>
</gene>
<dbReference type="InterPro" id="IPR047923">
    <property type="entry name" value="ArpA-like"/>
</dbReference>
<evidence type="ECO:0000256" key="1">
    <source>
        <dbReference type="ARBA" id="ARBA00023015"/>
    </source>
</evidence>
<dbReference type="SUPFAM" id="SSF46689">
    <property type="entry name" value="Homeodomain-like"/>
    <property type="match status" value="1"/>
</dbReference>
<dbReference type="PANTHER" id="PTHR47506">
    <property type="entry name" value="TRANSCRIPTIONAL REGULATORY PROTEIN"/>
    <property type="match status" value="1"/>
</dbReference>
<dbReference type="Gene3D" id="1.10.357.10">
    <property type="entry name" value="Tetracycline Repressor, domain 2"/>
    <property type="match status" value="1"/>
</dbReference>
<dbReference type="AlphaFoldDB" id="A0A069JS22"/>
<keyword evidence="3" id="KW-0804">Transcription</keyword>
<sequence>MVRQERAEATRDSVLRGAAGVFLRLGYANASLSEIIAESQVTKGALYFHFGSKEELARAVIDEGSARFDAKCELWLDRRTPALESLIGISSVIVDIGAHDAMVRATFRLLVEIGDYRGSGPATLDVWLDIYRELASRAADEGDLRSDADSADIARFLLEVASGVRLMAAATGTVRELSDSMKASWNLILPIVVPESKVEYFRQFAARRLASDH</sequence>
<dbReference type="RefSeq" id="WP_003946317.1">
    <property type="nucleotide sequence ID" value="NZ_AP023172.1"/>
</dbReference>
<accession>A0A1C3Z117</accession>
<evidence type="ECO:0000256" key="2">
    <source>
        <dbReference type="ARBA" id="ARBA00023125"/>
    </source>
</evidence>
<evidence type="ECO:0000313" key="8">
    <source>
        <dbReference type="Proteomes" id="UP000230886"/>
    </source>
</evidence>
<dbReference type="GO" id="GO:0003677">
    <property type="term" value="F:DNA binding"/>
    <property type="evidence" value="ECO:0007669"/>
    <property type="project" value="UniProtKB-UniRule"/>
</dbReference>
<dbReference type="PROSITE" id="PS50977">
    <property type="entry name" value="HTH_TETR_2"/>
    <property type="match status" value="1"/>
</dbReference>
<accession>A0A069JS22</accession>
<dbReference type="PRINTS" id="PR00455">
    <property type="entry name" value="HTHTETR"/>
</dbReference>
<dbReference type="EMBL" id="JARDXE010000003">
    <property type="protein sequence ID" value="MDE8644617.1"/>
    <property type="molecule type" value="Genomic_DNA"/>
</dbReference>
<evidence type="ECO:0000313" key="6">
    <source>
        <dbReference type="EMBL" id="MDE8644617.1"/>
    </source>
</evidence>
<dbReference type="Proteomes" id="UP001217325">
    <property type="component" value="Unassembled WGS sequence"/>
</dbReference>
<evidence type="ECO:0000256" key="3">
    <source>
        <dbReference type="ARBA" id="ARBA00023163"/>
    </source>
</evidence>
<dbReference type="Pfam" id="PF00440">
    <property type="entry name" value="TetR_N"/>
    <property type="match status" value="1"/>
</dbReference>
<evidence type="ECO:0000256" key="4">
    <source>
        <dbReference type="PROSITE-ProRule" id="PRU00335"/>
    </source>
</evidence>
<feature type="domain" description="HTH tetR-type" evidence="5">
    <location>
        <begin position="8"/>
        <end position="68"/>
    </location>
</feature>
<name>A0A069JS22_RHOSG</name>
<dbReference type="GeneID" id="57485796"/>
<dbReference type="PANTHER" id="PTHR47506:SF1">
    <property type="entry name" value="HTH-TYPE TRANSCRIPTIONAL REGULATOR YJDC"/>
    <property type="match status" value="1"/>
</dbReference>
<proteinExistence type="predicted"/>
<keyword evidence="1" id="KW-0805">Transcription regulation</keyword>
<dbReference type="PROSITE" id="PS01081">
    <property type="entry name" value="HTH_TETR_1"/>
    <property type="match status" value="1"/>
</dbReference>
<evidence type="ECO:0000259" key="5">
    <source>
        <dbReference type="PROSITE" id="PS50977"/>
    </source>
</evidence>
<dbReference type="InterPro" id="IPR036271">
    <property type="entry name" value="Tet_transcr_reg_TetR-rel_C_sf"/>
</dbReference>
<feature type="DNA-binding region" description="H-T-H motif" evidence="4">
    <location>
        <begin position="31"/>
        <end position="50"/>
    </location>
</feature>
<keyword evidence="2 4" id="KW-0238">DNA-binding</keyword>
<organism evidence="7 8">
    <name type="scientific">Rhodococcus qingshengii</name>
    <dbReference type="NCBI Taxonomy" id="334542"/>
    <lineage>
        <taxon>Bacteria</taxon>
        <taxon>Bacillati</taxon>
        <taxon>Actinomycetota</taxon>
        <taxon>Actinomycetes</taxon>
        <taxon>Mycobacteriales</taxon>
        <taxon>Nocardiaceae</taxon>
        <taxon>Rhodococcus</taxon>
        <taxon>Rhodococcus erythropolis group</taxon>
    </lineage>
</organism>
<dbReference type="InterPro" id="IPR009057">
    <property type="entry name" value="Homeodomain-like_sf"/>
</dbReference>
<dbReference type="InterPro" id="IPR023772">
    <property type="entry name" value="DNA-bd_HTH_TetR-type_CS"/>
</dbReference>
<dbReference type="SUPFAM" id="SSF48498">
    <property type="entry name" value="Tetracyclin repressor-like, C-terminal domain"/>
    <property type="match status" value="1"/>
</dbReference>